<name>A0A6C0HTZ5_9ZZZZ</name>
<keyword evidence="2" id="KW-0812">Transmembrane</keyword>
<accession>A0A6C0HTZ5</accession>
<keyword evidence="2" id="KW-1133">Transmembrane helix</keyword>
<protein>
    <submittedName>
        <fullName evidence="3">Uncharacterized protein</fullName>
    </submittedName>
</protein>
<feature type="region of interest" description="Disordered" evidence="1">
    <location>
        <begin position="1"/>
        <end position="48"/>
    </location>
</feature>
<feature type="transmembrane region" description="Helical" evidence="2">
    <location>
        <begin position="67"/>
        <end position="87"/>
    </location>
</feature>
<organism evidence="3">
    <name type="scientific">viral metagenome</name>
    <dbReference type="NCBI Taxonomy" id="1070528"/>
    <lineage>
        <taxon>unclassified sequences</taxon>
        <taxon>metagenomes</taxon>
        <taxon>organismal metagenomes</taxon>
    </lineage>
</organism>
<evidence type="ECO:0000256" key="1">
    <source>
        <dbReference type="SAM" id="MobiDB-lite"/>
    </source>
</evidence>
<evidence type="ECO:0000256" key="2">
    <source>
        <dbReference type="SAM" id="Phobius"/>
    </source>
</evidence>
<dbReference type="EMBL" id="MN740015">
    <property type="protein sequence ID" value="QHT84019.1"/>
    <property type="molecule type" value="Genomic_DNA"/>
</dbReference>
<proteinExistence type="predicted"/>
<dbReference type="AlphaFoldDB" id="A0A6C0HTZ5"/>
<keyword evidence="2" id="KW-0472">Membrane</keyword>
<reference evidence="3" key="1">
    <citation type="journal article" date="2020" name="Nature">
        <title>Giant virus diversity and host interactions through global metagenomics.</title>
        <authorList>
            <person name="Schulz F."/>
            <person name="Roux S."/>
            <person name="Paez-Espino D."/>
            <person name="Jungbluth S."/>
            <person name="Walsh D.A."/>
            <person name="Denef V.J."/>
            <person name="McMahon K.D."/>
            <person name="Konstantinidis K.T."/>
            <person name="Eloe-Fadrosh E.A."/>
            <person name="Kyrpides N.C."/>
            <person name="Woyke T."/>
        </authorList>
    </citation>
    <scope>NUCLEOTIDE SEQUENCE</scope>
    <source>
        <strain evidence="3">GVMAG-M-3300023184-16</strain>
    </source>
</reference>
<feature type="compositionally biased region" description="Polar residues" evidence="1">
    <location>
        <begin position="23"/>
        <end position="32"/>
    </location>
</feature>
<sequence length="213" mass="24403">MIENEKNPDTNVSTEPIEPMNSPLPNENNDMPESSPLPSPRDPEYNDEYNELTDDAFYPMYLIVPTGYSSLTSVLIVLFVFCIYLALIGYMTSYRLKFVPNYYMLWDFMVGMNNKKYSDEFATYIKTVMAYSTVDLQSNPSSNPTKTDSFVGGREMFTNSMDTNLIGEKIEPPSLGTRMYAFLKSLLEKISIIWNQMMISSFVHGKKVKVSRI</sequence>
<evidence type="ECO:0000313" key="3">
    <source>
        <dbReference type="EMBL" id="QHT84019.1"/>
    </source>
</evidence>